<reference evidence="1 2" key="1">
    <citation type="journal article" date="2006" name="Int. J. Syst. Evol. Microbiol.">
        <title>Costertonia aggregata gen. nov., sp. nov., a mesophilic marine bacterium of the family Flavobacteriaceae, isolated from a mature biofilm.</title>
        <authorList>
            <person name="Kwon K.K."/>
            <person name="Lee Y.K."/>
            <person name="Lee H.K."/>
        </authorList>
    </citation>
    <scope>NUCLEOTIDE SEQUENCE [LARGE SCALE GENOMIC DNA]</scope>
    <source>
        <strain evidence="1 2">KCCM 42265</strain>
    </source>
</reference>
<dbReference type="KEGG" id="cagg:HYG79_13320"/>
<dbReference type="RefSeq" id="WP_179242563.1">
    <property type="nucleotide sequence ID" value="NZ_CP058595.1"/>
</dbReference>
<name>A0A7H9AS51_9FLAO</name>
<accession>A0A7H9AS51</accession>
<gene>
    <name evidence="1" type="ORF">HYG79_13320</name>
</gene>
<sequence length="118" mass="13452">MKNINPIYHNPFGMAFQWKRTSVKDIKKVQLVFRDTGLLLSYNELSRFSKNIKHTMDNSPMCSECAQNESCKALFVDSPAPQVTFAMNVKELVAIQDLVEGTLFQLNLADYLGEICEE</sequence>
<organism evidence="1 2">
    <name type="scientific">Costertonia aggregata</name>
    <dbReference type="NCBI Taxonomy" id="343403"/>
    <lineage>
        <taxon>Bacteria</taxon>
        <taxon>Pseudomonadati</taxon>
        <taxon>Bacteroidota</taxon>
        <taxon>Flavobacteriia</taxon>
        <taxon>Flavobacteriales</taxon>
        <taxon>Flavobacteriaceae</taxon>
        <taxon>Costertonia</taxon>
    </lineage>
</organism>
<dbReference type="AlphaFoldDB" id="A0A7H9AS51"/>
<evidence type="ECO:0000313" key="1">
    <source>
        <dbReference type="EMBL" id="QLG46283.1"/>
    </source>
</evidence>
<proteinExistence type="predicted"/>
<evidence type="ECO:0000313" key="2">
    <source>
        <dbReference type="Proteomes" id="UP000509302"/>
    </source>
</evidence>
<keyword evidence="2" id="KW-1185">Reference proteome</keyword>
<dbReference type="Proteomes" id="UP000509302">
    <property type="component" value="Chromosome"/>
</dbReference>
<protein>
    <submittedName>
        <fullName evidence="1">Uncharacterized protein</fullName>
    </submittedName>
</protein>
<dbReference type="EMBL" id="CP058595">
    <property type="protein sequence ID" value="QLG46283.1"/>
    <property type="molecule type" value="Genomic_DNA"/>
</dbReference>